<sequence length="415" mass="47192">MSETLSSTITLNVGGQLFTTTRFTLSQQVGKSELEHVLASIVNGKHAIEKDRDGNIFIDRDGTYFHYILNYLRNGGNLSQTTLPSVRYQPIIARSLQLEASYYGLTELVDYFTVQRWLLKRRFQLANCHPNVVVLDGGKTLICKESSGKNWYSVSSKYPIVHMDYSTHVPSNDGSLDRYEEEAKEFDADEGFSDVEEVNGFPSSNNYFLNMAGVTSVDGNVTDLQNYQVHVPSQSNRQAPQVDEIQITASKLSIYFGNMKLLKFHVKNYYEIVIENTKNFNIVLGISKQKTSYFHDSWTVGFIANSYGFNVWSMKKYTKKTQIDYGERCERGDRVGMYVNTALGYIEYFRNGRSMGIAFDGLTKELSEGNWYVVVSLYNQGDCVTLNTNAVAPPSLREEEYLHSSNDNSKMEELK</sequence>
<dbReference type="InterPro" id="IPR011333">
    <property type="entry name" value="SKP1/BTB/POZ_sf"/>
</dbReference>
<dbReference type="AlphaFoldDB" id="A0A6A5BFX9"/>
<dbReference type="Pfam" id="PF00622">
    <property type="entry name" value="SPRY"/>
    <property type="match status" value="1"/>
</dbReference>
<dbReference type="Pfam" id="PF02214">
    <property type="entry name" value="BTB_2"/>
    <property type="match status" value="1"/>
</dbReference>
<evidence type="ECO:0000259" key="1">
    <source>
        <dbReference type="PROSITE" id="PS50188"/>
    </source>
</evidence>
<dbReference type="GeneID" id="68114287"/>
<dbReference type="SUPFAM" id="SSF49899">
    <property type="entry name" value="Concanavalin A-like lectins/glucanases"/>
    <property type="match status" value="1"/>
</dbReference>
<dbReference type="PANTHER" id="PTHR11145">
    <property type="entry name" value="BTB/POZ DOMAIN-CONTAINING ADAPTER FOR CUL3-MEDIATED RHOA DEGRADATION PROTEIN FAMILY MEMBER"/>
    <property type="match status" value="1"/>
</dbReference>
<dbReference type="InterPro" id="IPR045068">
    <property type="entry name" value="BACURD1-3"/>
</dbReference>
<dbReference type="OMA" id="DYGERCE"/>
<dbReference type="SUPFAM" id="SSF54695">
    <property type="entry name" value="POZ domain"/>
    <property type="match status" value="1"/>
</dbReference>
<proteinExistence type="predicted"/>
<dbReference type="Gene3D" id="3.30.710.10">
    <property type="entry name" value="Potassium Channel Kv1.1, Chain A"/>
    <property type="match status" value="1"/>
</dbReference>
<dbReference type="VEuPathDB" id="AmoebaDB:FDP41_007069"/>
<dbReference type="VEuPathDB" id="AmoebaDB:NfTy_008590"/>
<reference evidence="2 3" key="1">
    <citation type="journal article" date="2019" name="Sci. Rep.">
        <title>Nanopore sequencing improves the draft genome of the human pathogenic amoeba Naegleria fowleri.</title>
        <authorList>
            <person name="Liechti N."/>
            <person name="Schurch N."/>
            <person name="Bruggmann R."/>
            <person name="Wittwer M."/>
        </authorList>
    </citation>
    <scope>NUCLEOTIDE SEQUENCE [LARGE SCALE GENOMIC DNA]</scope>
    <source>
        <strain evidence="2 3">ATCC 30894</strain>
    </source>
</reference>
<dbReference type="OrthoDB" id="2414723at2759"/>
<dbReference type="GO" id="GO:0051260">
    <property type="term" value="P:protein homooligomerization"/>
    <property type="evidence" value="ECO:0007669"/>
    <property type="project" value="InterPro"/>
</dbReference>
<comment type="caution">
    <text evidence="2">The sequence shown here is derived from an EMBL/GenBank/DDBJ whole genome shotgun (WGS) entry which is preliminary data.</text>
</comment>
<name>A0A6A5BFX9_NAEFO</name>
<gene>
    <name evidence="2" type="ORF">FDP41_007069</name>
</gene>
<dbReference type="InterPro" id="IPR001870">
    <property type="entry name" value="B30.2/SPRY"/>
</dbReference>
<protein>
    <recommendedName>
        <fullName evidence="1">B30.2/SPRY domain-containing protein</fullName>
    </recommendedName>
</protein>
<evidence type="ECO:0000313" key="3">
    <source>
        <dbReference type="Proteomes" id="UP000444721"/>
    </source>
</evidence>
<feature type="domain" description="B30.2/SPRY" evidence="1">
    <location>
        <begin position="193"/>
        <end position="393"/>
    </location>
</feature>
<dbReference type="InterPro" id="IPR013320">
    <property type="entry name" value="ConA-like_dom_sf"/>
</dbReference>
<dbReference type="PROSITE" id="PS50188">
    <property type="entry name" value="B302_SPRY"/>
    <property type="match status" value="1"/>
</dbReference>
<dbReference type="RefSeq" id="XP_044558395.1">
    <property type="nucleotide sequence ID" value="XM_044710773.1"/>
</dbReference>
<accession>A0A6A5BFX9</accession>
<dbReference type="EMBL" id="VFQX01000058">
    <property type="protein sequence ID" value="KAF0973682.1"/>
    <property type="molecule type" value="Genomic_DNA"/>
</dbReference>
<dbReference type="Gene3D" id="2.60.120.920">
    <property type="match status" value="1"/>
</dbReference>
<dbReference type="InterPro" id="IPR003131">
    <property type="entry name" value="T1-type_BTB"/>
</dbReference>
<keyword evidence="3" id="KW-1185">Reference proteome</keyword>
<evidence type="ECO:0000313" key="2">
    <source>
        <dbReference type="EMBL" id="KAF0973682.1"/>
    </source>
</evidence>
<dbReference type="Proteomes" id="UP000444721">
    <property type="component" value="Unassembled WGS sequence"/>
</dbReference>
<organism evidence="2 3">
    <name type="scientific">Naegleria fowleri</name>
    <name type="common">Brain eating amoeba</name>
    <dbReference type="NCBI Taxonomy" id="5763"/>
    <lineage>
        <taxon>Eukaryota</taxon>
        <taxon>Discoba</taxon>
        <taxon>Heterolobosea</taxon>
        <taxon>Tetramitia</taxon>
        <taxon>Eutetramitia</taxon>
        <taxon>Vahlkampfiidae</taxon>
        <taxon>Naegleria</taxon>
    </lineage>
</organism>
<dbReference type="InterPro" id="IPR043136">
    <property type="entry name" value="B30.2/SPRY_sf"/>
</dbReference>
<dbReference type="VEuPathDB" id="AmoebaDB:NF0116020"/>
<dbReference type="InterPro" id="IPR003877">
    <property type="entry name" value="SPRY_dom"/>
</dbReference>
<dbReference type="CDD" id="cd11709">
    <property type="entry name" value="SPRY"/>
    <property type="match status" value="1"/>
</dbReference>
<dbReference type="PANTHER" id="PTHR11145:SF8">
    <property type="entry name" value="RE57120P"/>
    <property type="match status" value="1"/>
</dbReference>